<comment type="caution">
    <text evidence="7">The sequence shown here is derived from an EMBL/GenBank/DDBJ whole genome shotgun (WGS) entry which is preliminary data.</text>
</comment>
<dbReference type="PANTHER" id="PTHR11265">
    <property type="entry name" value="S-ADENOSYL-METHYLTRANSFERASE MRAW"/>
    <property type="match status" value="1"/>
</dbReference>
<name>A0A0A2G5B1_9PORP</name>
<keyword evidence="4 6" id="KW-0808">Transferase</keyword>
<dbReference type="NCBIfam" id="TIGR00006">
    <property type="entry name" value="16S rRNA (cytosine(1402)-N(4))-methyltransferase RsmH"/>
    <property type="match status" value="1"/>
</dbReference>
<dbReference type="GO" id="GO:0070475">
    <property type="term" value="P:rRNA base methylation"/>
    <property type="evidence" value="ECO:0007669"/>
    <property type="project" value="UniProtKB-UniRule"/>
</dbReference>
<dbReference type="OrthoDB" id="9806637at2"/>
<evidence type="ECO:0000313" key="8">
    <source>
        <dbReference type="Proteomes" id="UP000030134"/>
    </source>
</evidence>
<gene>
    <name evidence="6" type="primary">rsmH</name>
    <name evidence="7" type="ORF">HQ36_02290</name>
</gene>
<keyword evidence="8" id="KW-1185">Reference proteome</keyword>
<dbReference type="STRING" id="266762.HQ36_02290"/>
<evidence type="ECO:0000256" key="4">
    <source>
        <dbReference type="ARBA" id="ARBA00022679"/>
    </source>
</evidence>
<dbReference type="Gene3D" id="3.40.50.150">
    <property type="entry name" value="Vaccinia Virus protein VP39"/>
    <property type="match status" value="1"/>
</dbReference>
<dbReference type="EC" id="2.1.1.199" evidence="6"/>
<keyword evidence="3 6" id="KW-0489">Methyltransferase</keyword>
<evidence type="ECO:0000313" key="7">
    <source>
        <dbReference type="EMBL" id="KGN98458.1"/>
    </source>
</evidence>
<dbReference type="HAMAP" id="MF_01007">
    <property type="entry name" value="16SrRNA_methyltr_H"/>
    <property type="match status" value="1"/>
</dbReference>
<dbReference type="eggNOG" id="COG0275">
    <property type="taxonomic scope" value="Bacteria"/>
</dbReference>
<dbReference type="GO" id="GO:0071424">
    <property type="term" value="F:rRNA (cytosine-N4-)-methyltransferase activity"/>
    <property type="evidence" value="ECO:0007669"/>
    <property type="project" value="UniProtKB-UniRule"/>
</dbReference>
<comment type="catalytic activity">
    <reaction evidence="6">
        <text>cytidine(1402) in 16S rRNA + S-adenosyl-L-methionine = N(4)-methylcytidine(1402) in 16S rRNA + S-adenosyl-L-homocysteine + H(+)</text>
        <dbReference type="Rhea" id="RHEA:42928"/>
        <dbReference type="Rhea" id="RHEA-COMP:10286"/>
        <dbReference type="Rhea" id="RHEA-COMP:10287"/>
        <dbReference type="ChEBI" id="CHEBI:15378"/>
        <dbReference type="ChEBI" id="CHEBI:57856"/>
        <dbReference type="ChEBI" id="CHEBI:59789"/>
        <dbReference type="ChEBI" id="CHEBI:74506"/>
        <dbReference type="ChEBI" id="CHEBI:82748"/>
        <dbReference type="EC" id="2.1.1.199"/>
    </reaction>
</comment>
<proteinExistence type="inferred from homology"/>
<dbReference type="PANTHER" id="PTHR11265:SF0">
    <property type="entry name" value="12S RRNA N4-METHYLCYTIDINE METHYLTRANSFERASE"/>
    <property type="match status" value="1"/>
</dbReference>
<dbReference type="RefSeq" id="WP_036883162.1">
    <property type="nucleotide sequence ID" value="NZ_JQZW01000006.1"/>
</dbReference>
<feature type="binding site" evidence="6">
    <location>
        <position position="59"/>
    </location>
    <ligand>
        <name>S-adenosyl-L-methionine</name>
        <dbReference type="ChEBI" id="CHEBI:59789"/>
    </ligand>
</feature>
<evidence type="ECO:0000256" key="2">
    <source>
        <dbReference type="ARBA" id="ARBA00022552"/>
    </source>
</evidence>
<dbReference type="InterPro" id="IPR029063">
    <property type="entry name" value="SAM-dependent_MTases_sf"/>
</dbReference>
<dbReference type="SUPFAM" id="SSF81799">
    <property type="entry name" value="Putative methyltransferase TM0872, insert domain"/>
    <property type="match status" value="1"/>
</dbReference>
<dbReference type="GO" id="GO:0005737">
    <property type="term" value="C:cytoplasm"/>
    <property type="evidence" value="ECO:0007669"/>
    <property type="project" value="UniProtKB-SubCell"/>
</dbReference>
<feature type="binding site" evidence="6">
    <location>
        <position position="109"/>
    </location>
    <ligand>
        <name>S-adenosyl-L-methionine</name>
        <dbReference type="ChEBI" id="CHEBI:59789"/>
    </ligand>
</feature>
<sequence>MCDFETEITYHLPVLCTEAIKALISNPNGVYVDATMGGAGHTQAILEALGPQGILYSLDRDPDAVANAPKDSRCTFIATNFRHIAQWMAYYGVEHVDGILADLGVSSHHFDTAERGFSFRYEDALPDMRMNNRSGITAAEILNTYSEEALADIFYYYGELRDARKIASLIVGKPSEERNYRRLSEIIESIAPTLPSNTQQRRRKLSQLFQALRIEVNDELGALRSLLASSQRLLAPEGRIVVLTYHSLEDRIVKDWAKGKENREEIAYSVYGVPKNPIEPLTRKPIVPSEGEIRLNSRARSAKMRVYKIN</sequence>
<dbReference type="Gene3D" id="1.10.150.170">
    <property type="entry name" value="Putative methyltransferase TM0872, insert domain"/>
    <property type="match status" value="1"/>
</dbReference>
<keyword evidence="5 6" id="KW-0949">S-adenosyl-L-methionine</keyword>
<feature type="binding site" evidence="6">
    <location>
        <begin position="39"/>
        <end position="41"/>
    </location>
    <ligand>
        <name>S-adenosyl-L-methionine</name>
        <dbReference type="ChEBI" id="CHEBI:59789"/>
    </ligand>
</feature>
<accession>A0A0A2G5B1</accession>
<evidence type="ECO:0000256" key="1">
    <source>
        <dbReference type="ARBA" id="ARBA00010396"/>
    </source>
</evidence>
<feature type="binding site" evidence="6">
    <location>
        <position position="81"/>
    </location>
    <ligand>
        <name>S-adenosyl-L-methionine</name>
        <dbReference type="ChEBI" id="CHEBI:59789"/>
    </ligand>
</feature>
<feature type="binding site" evidence="6">
    <location>
        <position position="102"/>
    </location>
    <ligand>
        <name>S-adenosyl-L-methionine</name>
        <dbReference type="ChEBI" id="CHEBI:59789"/>
    </ligand>
</feature>
<dbReference type="PIRSF" id="PIRSF004486">
    <property type="entry name" value="MraW"/>
    <property type="match status" value="1"/>
</dbReference>
<comment type="similarity">
    <text evidence="1 6">Belongs to the methyltransferase superfamily. RsmH family.</text>
</comment>
<dbReference type="AlphaFoldDB" id="A0A0A2G5B1"/>
<dbReference type="InterPro" id="IPR002903">
    <property type="entry name" value="RsmH"/>
</dbReference>
<dbReference type="Proteomes" id="UP000030134">
    <property type="component" value="Unassembled WGS sequence"/>
</dbReference>
<dbReference type="Pfam" id="PF01795">
    <property type="entry name" value="Methyltransf_5"/>
    <property type="match status" value="1"/>
</dbReference>
<protein>
    <recommendedName>
        <fullName evidence="6">Ribosomal RNA small subunit methyltransferase H</fullName>
        <ecNumber evidence="6">2.1.1.199</ecNumber>
    </recommendedName>
    <alternativeName>
        <fullName evidence="6">16S rRNA m(4)C1402 methyltransferase</fullName>
    </alternativeName>
    <alternativeName>
        <fullName evidence="6">rRNA (cytosine-N(4)-)-methyltransferase RsmH</fullName>
    </alternativeName>
</protein>
<dbReference type="SUPFAM" id="SSF53335">
    <property type="entry name" value="S-adenosyl-L-methionine-dependent methyltransferases"/>
    <property type="match status" value="1"/>
</dbReference>
<evidence type="ECO:0000256" key="5">
    <source>
        <dbReference type="ARBA" id="ARBA00022691"/>
    </source>
</evidence>
<organism evidence="7 8">
    <name type="scientific">Porphyromonas gingivicanis</name>
    <dbReference type="NCBI Taxonomy" id="266762"/>
    <lineage>
        <taxon>Bacteria</taxon>
        <taxon>Pseudomonadati</taxon>
        <taxon>Bacteroidota</taxon>
        <taxon>Bacteroidia</taxon>
        <taxon>Bacteroidales</taxon>
        <taxon>Porphyromonadaceae</taxon>
        <taxon>Porphyromonas</taxon>
    </lineage>
</organism>
<keyword evidence="2 6" id="KW-0698">rRNA processing</keyword>
<evidence type="ECO:0000256" key="6">
    <source>
        <dbReference type="HAMAP-Rule" id="MF_01007"/>
    </source>
</evidence>
<comment type="subcellular location">
    <subcellularLocation>
        <location evidence="6">Cytoplasm</location>
    </subcellularLocation>
</comment>
<keyword evidence="6" id="KW-0963">Cytoplasm</keyword>
<evidence type="ECO:0000256" key="3">
    <source>
        <dbReference type="ARBA" id="ARBA00022603"/>
    </source>
</evidence>
<dbReference type="EMBL" id="JQZW01000006">
    <property type="protein sequence ID" value="KGN98458.1"/>
    <property type="molecule type" value="Genomic_DNA"/>
</dbReference>
<comment type="function">
    <text evidence="6">Specifically methylates the N4 position of cytidine in position 1402 (C1402) of 16S rRNA.</text>
</comment>
<reference evidence="7 8" key="1">
    <citation type="submission" date="2014-08" db="EMBL/GenBank/DDBJ databases">
        <title>Porphyromonas gingivicanis strain:COT-022_OH1391 Genome sequencing.</title>
        <authorList>
            <person name="Wallis C."/>
            <person name="Deusch O."/>
            <person name="O'Flynn C."/>
            <person name="Davis I."/>
            <person name="Jospin G."/>
            <person name="Darling A.E."/>
            <person name="Coil D.A."/>
            <person name="Alexiev A."/>
            <person name="Horsfall A."/>
            <person name="Kirkwood N."/>
            <person name="Harris S."/>
            <person name="Eisen J.A."/>
        </authorList>
    </citation>
    <scope>NUCLEOTIDE SEQUENCE [LARGE SCALE GENOMIC DNA]</scope>
    <source>
        <strain evidence="8">COT-022 OH1391</strain>
    </source>
</reference>
<dbReference type="InterPro" id="IPR023397">
    <property type="entry name" value="SAM-dep_MeTrfase_MraW_recog"/>
</dbReference>